<proteinExistence type="predicted"/>
<dbReference type="InterPro" id="IPR043502">
    <property type="entry name" value="DNA/RNA_pol_sf"/>
</dbReference>
<dbReference type="SUPFAM" id="SSF56672">
    <property type="entry name" value="DNA/RNA polymerases"/>
    <property type="match status" value="1"/>
</dbReference>
<dbReference type="GeneID" id="110780644"/>
<organism evidence="1 2">
    <name type="scientific">Spinacia oleracea</name>
    <name type="common">Spinach</name>
    <dbReference type="NCBI Taxonomy" id="3562"/>
    <lineage>
        <taxon>Eukaryota</taxon>
        <taxon>Viridiplantae</taxon>
        <taxon>Streptophyta</taxon>
        <taxon>Embryophyta</taxon>
        <taxon>Tracheophyta</taxon>
        <taxon>Spermatophyta</taxon>
        <taxon>Magnoliopsida</taxon>
        <taxon>eudicotyledons</taxon>
        <taxon>Gunneridae</taxon>
        <taxon>Pentapetalae</taxon>
        <taxon>Caryophyllales</taxon>
        <taxon>Chenopodiaceae</taxon>
        <taxon>Chenopodioideae</taxon>
        <taxon>Anserineae</taxon>
        <taxon>Spinacia</taxon>
    </lineage>
</organism>
<reference evidence="1" key="1">
    <citation type="journal article" date="2021" name="Nat. Commun.">
        <title>Genomic analyses provide insights into spinach domestication and the genetic basis of agronomic traits.</title>
        <authorList>
            <person name="Cai X."/>
            <person name="Sun X."/>
            <person name="Xu C."/>
            <person name="Sun H."/>
            <person name="Wang X."/>
            <person name="Ge C."/>
            <person name="Zhang Z."/>
            <person name="Wang Q."/>
            <person name="Fei Z."/>
            <person name="Jiao C."/>
            <person name="Wang Q."/>
        </authorList>
    </citation>
    <scope>NUCLEOTIDE SEQUENCE [LARGE SCALE GENOMIC DNA]</scope>
    <source>
        <strain evidence="1">cv. Varoflay</strain>
    </source>
</reference>
<protein>
    <submittedName>
        <fullName evidence="2">Uncharacterized mitochondrial protein AtMg00810-like</fullName>
    </submittedName>
</protein>
<evidence type="ECO:0000313" key="2">
    <source>
        <dbReference type="RefSeq" id="XP_021840684.2"/>
    </source>
</evidence>
<dbReference type="RefSeq" id="XP_021840684.2">
    <property type="nucleotide sequence ID" value="XM_021984992.2"/>
</dbReference>
<name>A0A9R0JN09_SPIOL</name>
<sequence length="143" mass="16360">MEQNYRLAYAEGEVFAYPKQYRRLVGHLVYLSVTRPELSYSVHTLAQFLSAPQVLRWDAANRVLRYLKGIPGQGILLRPMPNMSLTTFCDSDWAACPLTRRSLSGYLVFLLRSPISWKTKKQPTVSRSSAKAEYRSMVVSIRA</sequence>
<dbReference type="PANTHER" id="PTHR11439:SF498">
    <property type="entry name" value="DNAK FAMILY PROTEIN"/>
    <property type="match status" value="1"/>
</dbReference>
<evidence type="ECO:0000313" key="1">
    <source>
        <dbReference type="Proteomes" id="UP000813463"/>
    </source>
</evidence>
<gene>
    <name evidence="2" type="primary">LOC110780644</name>
</gene>
<accession>A0A9R0JN09</accession>
<dbReference type="PANTHER" id="PTHR11439">
    <property type="entry name" value="GAG-POL-RELATED RETROTRANSPOSON"/>
    <property type="match status" value="1"/>
</dbReference>
<keyword evidence="1" id="KW-1185">Reference proteome</keyword>
<dbReference type="AlphaFoldDB" id="A0A9R0JN09"/>
<dbReference type="KEGG" id="soe:110780644"/>
<dbReference type="CDD" id="cd09272">
    <property type="entry name" value="RNase_HI_RT_Ty1"/>
    <property type="match status" value="1"/>
</dbReference>
<reference evidence="2" key="2">
    <citation type="submission" date="2025-08" db="UniProtKB">
        <authorList>
            <consortium name="RefSeq"/>
        </authorList>
    </citation>
    <scope>IDENTIFICATION</scope>
    <source>
        <tissue evidence="2">Leaf</tissue>
    </source>
</reference>
<dbReference type="Proteomes" id="UP000813463">
    <property type="component" value="Chromosome 6"/>
</dbReference>